<dbReference type="InterPro" id="IPR000045">
    <property type="entry name" value="Prepilin_IV_endopep_pep"/>
</dbReference>
<feature type="transmembrane region" description="Helical" evidence="10">
    <location>
        <begin position="223"/>
        <end position="246"/>
    </location>
</feature>
<evidence type="ECO:0000256" key="2">
    <source>
        <dbReference type="ARBA" id="ARBA00005801"/>
    </source>
</evidence>
<evidence type="ECO:0000259" key="12">
    <source>
        <dbReference type="Pfam" id="PF06750"/>
    </source>
</evidence>
<evidence type="ECO:0000256" key="9">
    <source>
        <dbReference type="RuleBase" id="RU003794"/>
    </source>
</evidence>
<evidence type="ECO:0000256" key="3">
    <source>
        <dbReference type="ARBA" id="ARBA00022475"/>
    </source>
</evidence>
<dbReference type="InterPro" id="IPR014032">
    <property type="entry name" value="Peptidase_A24A_bac"/>
</dbReference>
<evidence type="ECO:0000256" key="1">
    <source>
        <dbReference type="ARBA" id="ARBA00004429"/>
    </source>
</evidence>
<feature type="transmembrane region" description="Helical" evidence="10">
    <location>
        <begin position="122"/>
        <end position="140"/>
    </location>
</feature>
<dbReference type="InterPro" id="IPR050882">
    <property type="entry name" value="Prepilin_peptidase/N-MTase"/>
</dbReference>
<feature type="domain" description="Prepilin type IV endopeptidase peptidase" evidence="11">
    <location>
        <begin position="101"/>
        <end position="207"/>
    </location>
</feature>
<comment type="function">
    <text evidence="9">Plays an essential role in type IV pili and type II pseudopili formation by proteolytically removing the leader sequence from substrate proteins and subsequently monomethylating the alpha-amino group of the newly exposed N-terminal phenylalanine.</text>
</comment>
<dbReference type="GO" id="GO:0032259">
    <property type="term" value="P:methylation"/>
    <property type="evidence" value="ECO:0007669"/>
    <property type="project" value="UniProtKB-KW"/>
</dbReference>
<dbReference type="GO" id="GO:0005886">
    <property type="term" value="C:plasma membrane"/>
    <property type="evidence" value="ECO:0007669"/>
    <property type="project" value="UniProtKB-SubCell"/>
</dbReference>
<gene>
    <name evidence="13" type="ORF">FQB35_06935</name>
</gene>
<keyword evidence="6 10" id="KW-1133">Transmembrane helix</keyword>
<dbReference type="Gene3D" id="1.20.120.1220">
    <property type="match status" value="1"/>
</dbReference>
<dbReference type="GO" id="GO:0008168">
    <property type="term" value="F:methyltransferase activity"/>
    <property type="evidence" value="ECO:0007669"/>
    <property type="project" value="UniProtKB-KW"/>
</dbReference>
<keyword evidence="14" id="KW-1185">Reference proteome</keyword>
<dbReference type="Pfam" id="PF06750">
    <property type="entry name" value="A24_N_bact"/>
    <property type="match status" value="1"/>
</dbReference>
<accession>A0A5C0SDH3</accession>
<keyword evidence="9" id="KW-0511">Multifunctional enzyme</keyword>
<keyword evidence="5 9" id="KW-0812">Transmembrane</keyword>
<dbReference type="EMBL" id="CP042243">
    <property type="protein sequence ID" value="QEK12130.1"/>
    <property type="molecule type" value="Genomic_DNA"/>
</dbReference>
<keyword evidence="9" id="KW-0378">Hydrolase</keyword>
<evidence type="ECO:0000256" key="7">
    <source>
        <dbReference type="ARBA" id="ARBA00023136"/>
    </source>
</evidence>
<evidence type="ECO:0000256" key="4">
    <source>
        <dbReference type="ARBA" id="ARBA00022519"/>
    </source>
</evidence>
<evidence type="ECO:0000256" key="5">
    <source>
        <dbReference type="ARBA" id="ARBA00022692"/>
    </source>
</evidence>
<name>A0A5C0SDH3_CRATE</name>
<proteinExistence type="inferred from homology"/>
<keyword evidence="9" id="KW-0808">Transferase</keyword>
<evidence type="ECO:0000256" key="6">
    <source>
        <dbReference type="ARBA" id="ARBA00022989"/>
    </source>
</evidence>
<dbReference type="GO" id="GO:0004190">
    <property type="term" value="F:aspartic-type endopeptidase activity"/>
    <property type="evidence" value="ECO:0007669"/>
    <property type="project" value="UniProtKB-EC"/>
</dbReference>
<feature type="transmembrane region" description="Helical" evidence="10">
    <location>
        <begin position="190"/>
        <end position="211"/>
    </location>
</feature>
<reference evidence="13 14" key="1">
    <citation type="submission" date="2019-07" db="EMBL/GenBank/DDBJ databases">
        <title>Complete genome of Crassaminicella thermophila SY095.</title>
        <authorList>
            <person name="Li X."/>
        </authorList>
    </citation>
    <scope>NUCLEOTIDE SEQUENCE [LARGE SCALE GENOMIC DNA]</scope>
    <source>
        <strain evidence="13 14">SY095</strain>
    </source>
</reference>
<comment type="subcellular location">
    <subcellularLocation>
        <location evidence="1">Cell inner membrane</location>
        <topology evidence="1">Multi-pass membrane protein</topology>
    </subcellularLocation>
    <subcellularLocation>
        <location evidence="9">Cell membrane</location>
        <topology evidence="9">Multi-pass membrane protein</topology>
    </subcellularLocation>
</comment>
<dbReference type="KEGG" id="crs:FQB35_06935"/>
<dbReference type="OrthoDB" id="9789291at2"/>
<dbReference type="PANTHER" id="PTHR30487:SF0">
    <property type="entry name" value="PREPILIN LEADER PEPTIDASE_N-METHYLTRANSFERASE-RELATED"/>
    <property type="match status" value="1"/>
</dbReference>
<keyword evidence="7 10" id="KW-0472">Membrane</keyword>
<evidence type="ECO:0000256" key="10">
    <source>
        <dbReference type="SAM" id="Phobius"/>
    </source>
</evidence>
<dbReference type="EC" id="3.4.23.43" evidence="9"/>
<evidence type="ECO:0000259" key="11">
    <source>
        <dbReference type="Pfam" id="PF01478"/>
    </source>
</evidence>
<evidence type="ECO:0000313" key="14">
    <source>
        <dbReference type="Proteomes" id="UP000324646"/>
    </source>
</evidence>
<dbReference type="Proteomes" id="UP000324646">
    <property type="component" value="Chromosome"/>
</dbReference>
<dbReference type="RefSeq" id="WP_148809285.1">
    <property type="nucleotide sequence ID" value="NZ_CP042243.1"/>
</dbReference>
<keyword evidence="4" id="KW-0997">Cell inner membrane</keyword>
<evidence type="ECO:0000313" key="13">
    <source>
        <dbReference type="EMBL" id="QEK12130.1"/>
    </source>
</evidence>
<dbReference type="GO" id="GO:0006465">
    <property type="term" value="P:signal peptide processing"/>
    <property type="evidence" value="ECO:0007669"/>
    <property type="project" value="TreeGrafter"/>
</dbReference>
<dbReference type="Pfam" id="PF01478">
    <property type="entry name" value="Peptidase_A24"/>
    <property type="match status" value="1"/>
</dbReference>
<keyword evidence="9" id="KW-0645">Protease</keyword>
<organism evidence="13 14">
    <name type="scientific">Crassaminicella thermophila</name>
    <dbReference type="NCBI Taxonomy" id="2599308"/>
    <lineage>
        <taxon>Bacteria</taxon>
        <taxon>Bacillati</taxon>
        <taxon>Bacillota</taxon>
        <taxon>Clostridia</taxon>
        <taxon>Eubacteriales</taxon>
        <taxon>Clostridiaceae</taxon>
        <taxon>Crassaminicella</taxon>
    </lineage>
</organism>
<dbReference type="AlphaFoldDB" id="A0A5C0SDH3"/>
<keyword evidence="9" id="KW-0489">Methyltransferase</keyword>
<feature type="domain" description="Prepilin peptidase A24 N-terminal" evidence="12">
    <location>
        <begin position="7"/>
        <end position="90"/>
    </location>
</feature>
<comment type="catalytic activity">
    <reaction evidence="9">
        <text>Typically cleaves a -Gly-|-Phe- bond to release an N-terminal, basic peptide of 5-8 residues from type IV prepilin, and then N-methylates the new N-terminal amino group, the methyl donor being S-adenosyl-L-methionine.</text>
        <dbReference type="EC" id="3.4.23.43"/>
    </reaction>
</comment>
<dbReference type="InterPro" id="IPR010627">
    <property type="entry name" value="Prepilin_pept_A24_N"/>
</dbReference>
<sequence length="249" mass="28269">MQFIILLLGLLIGSFLNVCIFRIPRGESIVYPSSHCLKCNTPLKSIDLVPVFSYLIYRGKCRYCGAKLSIQYPTIELMNAIIYMLLYYKFGCTFDFLQYTILASLLIVISLIDFYHQIIPDGLIMFGLIVTFLLKIPLLVKDFTLIYNYLIGLLLGGGFFLLLAIITNGAMGGGDIKLMGLLGLWLGWKWILLIMFLSFFLGSIISILLMISKKKGRKDMIPFAPFIGLAVLMTVCYGNDIIYYYMLFL</sequence>
<dbReference type="PANTHER" id="PTHR30487">
    <property type="entry name" value="TYPE 4 PREPILIN-LIKE PROTEINS LEADER PEPTIDE-PROCESSING ENZYME"/>
    <property type="match status" value="1"/>
</dbReference>
<dbReference type="PRINTS" id="PR00864">
    <property type="entry name" value="PREPILNPTASE"/>
</dbReference>
<feature type="transmembrane region" description="Helical" evidence="10">
    <location>
        <begin position="96"/>
        <end position="116"/>
    </location>
</feature>
<comment type="similarity">
    <text evidence="2 8">Belongs to the peptidase A24 family.</text>
</comment>
<evidence type="ECO:0000256" key="8">
    <source>
        <dbReference type="RuleBase" id="RU003793"/>
    </source>
</evidence>
<protein>
    <recommendedName>
        <fullName evidence="9">Prepilin leader peptidase/N-methyltransferase</fullName>
        <ecNumber evidence="9">2.1.1.-</ecNumber>
        <ecNumber evidence="9">3.4.23.43</ecNumber>
    </recommendedName>
</protein>
<dbReference type="EC" id="2.1.1.-" evidence="9"/>
<feature type="transmembrane region" description="Helical" evidence="10">
    <location>
        <begin position="147"/>
        <end position="170"/>
    </location>
</feature>
<keyword evidence="3" id="KW-1003">Cell membrane</keyword>